<protein>
    <submittedName>
        <fullName evidence="2">Pathogenesis-related transcriptional factor and ERF protein</fullName>
    </submittedName>
</protein>
<dbReference type="eggNOG" id="COG0295">
    <property type="taxonomic scope" value="Bacteria"/>
</dbReference>
<evidence type="ECO:0000313" key="4">
    <source>
        <dbReference type="Proteomes" id="UP000183868"/>
    </source>
</evidence>
<dbReference type="Proteomes" id="UP000183868">
    <property type="component" value="Chromosome"/>
</dbReference>
<accession>H1XYA3</accession>
<name>H1XYA3_CALAY</name>
<evidence type="ECO:0000313" key="3">
    <source>
        <dbReference type="Proteomes" id="UP000004671"/>
    </source>
</evidence>
<dbReference type="Gene3D" id="1.20.5.2050">
    <property type="match status" value="2"/>
</dbReference>
<gene>
    <name evidence="1" type="ORF">Cabys_2514</name>
    <name evidence="2" type="ORF">Calab_3572</name>
</gene>
<dbReference type="InParanoid" id="H1XYA3"/>
<dbReference type="Proteomes" id="UP000004671">
    <property type="component" value="Chromosome"/>
</dbReference>
<dbReference type="KEGG" id="caby:Cabys_2514"/>
<evidence type="ECO:0000313" key="1">
    <source>
        <dbReference type="EMBL" id="APF19263.1"/>
    </source>
</evidence>
<dbReference type="EMBL" id="CP018099">
    <property type="protein sequence ID" value="APF19263.1"/>
    <property type="molecule type" value="Genomic_DNA"/>
</dbReference>
<organism evidence="2 3">
    <name type="scientific">Caldithrix abyssi DSM 13497</name>
    <dbReference type="NCBI Taxonomy" id="880073"/>
    <lineage>
        <taxon>Bacteria</taxon>
        <taxon>Pseudomonadati</taxon>
        <taxon>Calditrichota</taxon>
        <taxon>Calditrichia</taxon>
        <taxon>Calditrichales</taxon>
        <taxon>Calditrichaceae</taxon>
        <taxon>Caldithrix</taxon>
    </lineage>
</organism>
<evidence type="ECO:0000313" key="2">
    <source>
        <dbReference type="EMBL" id="EHO43170.1"/>
    </source>
</evidence>
<proteinExistence type="predicted"/>
<reference evidence="1 4" key="2">
    <citation type="submission" date="2016-11" db="EMBL/GenBank/DDBJ databases">
        <title>Genomic analysis of Caldithrix abyssi and proposal of a novel bacterial phylum Caldithrichaeota.</title>
        <authorList>
            <person name="Kublanov I."/>
            <person name="Sigalova O."/>
            <person name="Gavrilov S."/>
            <person name="Lebedinsky A."/>
            <person name="Ivanova N."/>
            <person name="Daum C."/>
            <person name="Reddy T."/>
            <person name="Klenk H.P."/>
            <person name="Goker M."/>
            <person name="Reva O."/>
            <person name="Miroshnichenko M."/>
            <person name="Kyprides N."/>
            <person name="Woyke T."/>
            <person name="Gelfand M."/>
        </authorList>
    </citation>
    <scope>NUCLEOTIDE SEQUENCE [LARGE SCALE GENOMIC DNA]</scope>
    <source>
        <strain evidence="1 4">LF13</strain>
    </source>
</reference>
<dbReference type="EMBL" id="CM001402">
    <property type="protein sequence ID" value="EHO43170.1"/>
    <property type="molecule type" value="Genomic_DNA"/>
</dbReference>
<sequence length="160" mass="18764">MKSKYPGISRIDSKHTHGWYVRVYAKGGVFVSKLFSDKAYGGKQQALKNAIKFRDHNRMVAELEKAKYKSTKRKPFYNKKPKNSTGVTGVNEIKGIVNGREVHYFQATWSEEGKLHTKKFYINSKRTREEAFESAVKYRKMMEEILYKKWLEKNKAKETV</sequence>
<keyword evidence="3" id="KW-1185">Reference proteome</keyword>
<dbReference type="PaxDb" id="880073-Calab_3572"/>
<dbReference type="OrthoDB" id="154347at2"/>
<dbReference type="HOGENOM" id="CLU_114860_0_0_0"/>
<dbReference type="RefSeq" id="WP_006930690.1">
    <property type="nucleotide sequence ID" value="NZ_CM001402.1"/>
</dbReference>
<dbReference type="AlphaFoldDB" id="H1XYA3"/>
<reference evidence="2 3" key="1">
    <citation type="submission" date="2011-09" db="EMBL/GenBank/DDBJ databases">
        <title>The permanent draft genome of Caldithrix abyssi DSM 13497.</title>
        <authorList>
            <consortium name="US DOE Joint Genome Institute (JGI-PGF)"/>
            <person name="Lucas S."/>
            <person name="Han J."/>
            <person name="Lapidus A."/>
            <person name="Bruce D."/>
            <person name="Goodwin L."/>
            <person name="Pitluck S."/>
            <person name="Peters L."/>
            <person name="Kyrpides N."/>
            <person name="Mavromatis K."/>
            <person name="Ivanova N."/>
            <person name="Mikhailova N."/>
            <person name="Chertkov O."/>
            <person name="Detter J.C."/>
            <person name="Tapia R."/>
            <person name="Han C."/>
            <person name="Land M."/>
            <person name="Hauser L."/>
            <person name="Markowitz V."/>
            <person name="Cheng J.-F."/>
            <person name="Hugenholtz P."/>
            <person name="Woyke T."/>
            <person name="Wu D."/>
            <person name="Spring S."/>
            <person name="Brambilla E."/>
            <person name="Klenk H.-P."/>
            <person name="Eisen J.A."/>
        </authorList>
    </citation>
    <scope>NUCLEOTIDE SEQUENCE [LARGE SCALE GENOMIC DNA]</scope>
    <source>
        <strain evidence="2 3">DSM 13497</strain>
    </source>
</reference>